<organism evidence="1">
    <name type="scientific">Tenacibaculum sp. Pbs-1</name>
    <dbReference type="NCBI Taxonomy" id="3238748"/>
    <lineage>
        <taxon>Bacteria</taxon>
        <taxon>Pseudomonadati</taxon>
        <taxon>Bacteroidota</taxon>
        <taxon>Flavobacteriia</taxon>
        <taxon>Flavobacteriales</taxon>
        <taxon>Flavobacteriaceae</taxon>
        <taxon>Tenacibaculum</taxon>
    </lineage>
</organism>
<gene>
    <name evidence="1" type="ORF">Pbs1_14590</name>
</gene>
<proteinExistence type="predicted"/>
<dbReference type="AlphaFoldDB" id="A0AB33KUN8"/>
<reference evidence="1" key="1">
    <citation type="submission" date="2024-08" db="EMBL/GenBank/DDBJ databases">
        <title>Whole genome sequence of Tenacibaculum sp. strain pbs-1 associated with black-spot shell disease in Akoya pearl oysters.</title>
        <authorList>
            <person name="Sakatoku A."/>
            <person name="Suzuki T."/>
            <person name="Hatano K."/>
            <person name="Seki M."/>
            <person name="Tanaka D."/>
            <person name="Nakamura S."/>
            <person name="Suzuki N."/>
            <person name="Isshiki T."/>
        </authorList>
    </citation>
    <scope>NUCLEOTIDE SEQUENCE</scope>
    <source>
        <strain evidence="1">Pbs-1</strain>
    </source>
</reference>
<sequence length="139" mass="15983">MICDYIIHNLGSSFEENNIDLIHLTTFLNGVKYYRSHKTSELHLSSKTLQVETYLSFYEDELLAVTYNTSQNNLNYLIEFINSFAGSEDEFLFEDVLGGNSDLFCIQNGIAIHLNNRTDSTIDFKIAVPINQRKNKVFV</sequence>
<dbReference type="EMBL" id="AP035888">
    <property type="protein sequence ID" value="BFP68116.1"/>
    <property type="molecule type" value="Genomic_DNA"/>
</dbReference>
<accession>A0AB33KUN8</accession>
<evidence type="ECO:0000313" key="1">
    <source>
        <dbReference type="EMBL" id="BFP68116.1"/>
    </source>
</evidence>
<protein>
    <submittedName>
        <fullName evidence="1">Uncharacterized protein</fullName>
    </submittedName>
</protein>
<name>A0AB33KUN8_9FLAO</name>